<dbReference type="EMBL" id="CABD030082274">
    <property type="status" value="NOT_ANNOTATED_CDS"/>
    <property type="molecule type" value="Genomic_DNA"/>
</dbReference>
<dbReference type="Proteomes" id="UP000001519">
    <property type="component" value="Chromosome 11"/>
</dbReference>
<reference evidence="1" key="4">
    <citation type="submission" date="2025-09" db="UniProtKB">
        <authorList>
            <consortium name="Ensembl"/>
        </authorList>
    </citation>
    <scope>IDENTIFICATION</scope>
</reference>
<evidence type="ECO:0000313" key="2">
    <source>
        <dbReference type="Proteomes" id="UP000001519"/>
    </source>
</evidence>
<dbReference type="GeneTree" id="ENSGT00940000153566"/>
<dbReference type="EMBL" id="CABD030082275">
    <property type="status" value="NOT_ANNOTATED_CDS"/>
    <property type="molecule type" value="Genomic_DNA"/>
</dbReference>
<evidence type="ECO:0000313" key="1">
    <source>
        <dbReference type="Ensembl" id="ENSGGOP00000048715.1"/>
    </source>
</evidence>
<dbReference type="EMBL" id="CABD030082276">
    <property type="status" value="NOT_ANNOTATED_CDS"/>
    <property type="molecule type" value="Genomic_DNA"/>
</dbReference>
<protein>
    <submittedName>
        <fullName evidence="1">Non-SMC condensin II complex subunit D3</fullName>
    </submittedName>
</protein>
<accession>A0A2I2ZNM6</accession>
<dbReference type="Bgee" id="ENSGGOG00000006771">
    <property type="expression patterns" value="Expressed in testis and 5 other cell types or tissues"/>
</dbReference>
<keyword evidence="2" id="KW-1185">Reference proteome</keyword>
<proteinExistence type="predicted"/>
<sequence>MVALRGLGSGLQPWCPLDLRLGSTGCLTCRHHQTSHE</sequence>
<reference evidence="2" key="1">
    <citation type="submission" date="2011-05" db="EMBL/GenBank/DDBJ databases">
        <title>Insights into the evolution of the great apes provided by the gorilla genome.</title>
        <authorList>
            <person name="Scally A."/>
        </authorList>
    </citation>
    <scope>NUCLEOTIDE SEQUENCE [LARGE SCALE GENOMIC DNA]</scope>
</reference>
<dbReference type="AlphaFoldDB" id="A0A2I2ZNM6"/>
<reference evidence="1 2" key="2">
    <citation type="journal article" date="2012" name="Nature">
        <title>Insights into hominid evolution from the gorilla genome sequence.</title>
        <authorList>
            <person name="Scally A."/>
            <person name="Dutheil J.Y."/>
            <person name="Hillier L.W."/>
            <person name="Jordan G.E."/>
            <person name="Goodhead I."/>
            <person name="Herrero J."/>
            <person name="Hobolth A."/>
            <person name="Lappalainen T."/>
            <person name="Mailund T."/>
            <person name="Marques-Bonet T."/>
            <person name="McCarthy S."/>
            <person name="Montgomery S.H."/>
            <person name="Schwalie P.C."/>
            <person name="Tang Y.A."/>
            <person name="Ward M.C."/>
            <person name="Xue Y."/>
            <person name="Yngvadottir B."/>
            <person name="Alkan C."/>
            <person name="Andersen L.N."/>
            <person name="Ayub Q."/>
            <person name="Ball E.V."/>
            <person name="Beal K."/>
            <person name="Bradley B.J."/>
            <person name="Chen Y."/>
            <person name="Clee C.M."/>
            <person name="Fitzgerald S."/>
            <person name="Graves T.A."/>
            <person name="Gu Y."/>
            <person name="Heath P."/>
            <person name="Heger A."/>
            <person name="Karakoc E."/>
            <person name="Kolb-Kokocinski A."/>
            <person name="Laird G.K."/>
            <person name="Lunter G."/>
            <person name="Meader S."/>
            <person name="Mort M."/>
            <person name="Mullikin J.C."/>
            <person name="Munch K."/>
            <person name="O'Connor T.D."/>
            <person name="Phillips A.D."/>
            <person name="Prado-Martinez J."/>
            <person name="Rogers A.S."/>
            <person name="Sajjadian S."/>
            <person name="Schmidt D."/>
            <person name="Shaw K."/>
            <person name="Simpson J.T."/>
            <person name="Stenson P.D."/>
            <person name="Turner D.J."/>
            <person name="Vigilant L."/>
            <person name="Vilella A.J."/>
            <person name="Whitener W."/>
            <person name="Zhu B."/>
            <person name="Cooper D.N."/>
            <person name="de Jong P."/>
            <person name="Dermitzakis E.T."/>
            <person name="Eichler E.E."/>
            <person name="Flicek P."/>
            <person name="Goldman N."/>
            <person name="Mundy N.I."/>
            <person name="Ning Z."/>
            <person name="Odom D.T."/>
            <person name="Ponting C.P."/>
            <person name="Quail M.A."/>
            <person name="Ryder O.A."/>
            <person name="Searle S.M."/>
            <person name="Warren W.C."/>
            <person name="Wilson R.K."/>
            <person name="Schierup M.H."/>
            <person name="Rogers J."/>
            <person name="Tyler-Smith C."/>
            <person name="Durbin R."/>
        </authorList>
    </citation>
    <scope>NUCLEOTIDE SEQUENCE [LARGE SCALE GENOMIC DNA]</scope>
</reference>
<name>A0A2I2ZNM6_GORGO</name>
<reference evidence="1" key="3">
    <citation type="submission" date="2025-08" db="UniProtKB">
        <authorList>
            <consortium name="Ensembl"/>
        </authorList>
    </citation>
    <scope>IDENTIFICATION</scope>
</reference>
<organism evidence="1 2">
    <name type="scientific">Gorilla gorilla gorilla</name>
    <name type="common">Western lowland gorilla</name>
    <dbReference type="NCBI Taxonomy" id="9595"/>
    <lineage>
        <taxon>Eukaryota</taxon>
        <taxon>Metazoa</taxon>
        <taxon>Chordata</taxon>
        <taxon>Craniata</taxon>
        <taxon>Vertebrata</taxon>
        <taxon>Euteleostomi</taxon>
        <taxon>Mammalia</taxon>
        <taxon>Eutheria</taxon>
        <taxon>Euarchontoglires</taxon>
        <taxon>Primates</taxon>
        <taxon>Haplorrhini</taxon>
        <taxon>Catarrhini</taxon>
        <taxon>Hominidae</taxon>
        <taxon>Gorilla</taxon>
    </lineage>
</organism>
<gene>
    <name evidence="1" type="primary">NCAPD3</name>
</gene>
<dbReference type="Ensembl" id="ENSGGOT00000052721.1">
    <property type="protein sequence ID" value="ENSGGOP00000048715.1"/>
    <property type="gene ID" value="ENSGGOG00000006771.3"/>
</dbReference>